<dbReference type="Pfam" id="PF03717">
    <property type="entry name" value="PBP_dimer"/>
    <property type="match status" value="1"/>
</dbReference>
<dbReference type="RefSeq" id="WP_188953351.1">
    <property type="nucleotide sequence ID" value="NZ_BMIB01000003.1"/>
</dbReference>
<evidence type="ECO:0000256" key="10">
    <source>
        <dbReference type="ARBA" id="ARBA00023316"/>
    </source>
</evidence>
<dbReference type="GO" id="GO:0005886">
    <property type="term" value="C:plasma membrane"/>
    <property type="evidence" value="ECO:0007669"/>
    <property type="project" value="UniProtKB-SubCell"/>
</dbReference>
<dbReference type="GO" id="GO:0008360">
    <property type="term" value="P:regulation of cell shape"/>
    <property type="evidence" value="ECO:0007669"/>
    <property type="project" value="UniProtKB-KW"/>
</dbReference>
<name>A0A917IZ40_9BACT</name>
<feature type="domain" description="Penicillin-binding protein dimerisation" evidence="12">
    <location>
        <begin position="55"/>
        <end position="203"/>
    </location>
</feature>
<sequence length="589" mass="64891">MRRDSMKKTFILIGIIILQWLSFNHTFSQSYTFPITDLPLHTQHNLNDTICALHILPQRGSIYDRRGRTLVSDSILYDLMVRPGKVKKQDAAIICSLLKITPKEYQDRLRYALNWQDPWQPDGKKTRDRPAPFKGMLSRELTRHLLKQLPALQPAFSLQKRAVRHYPFNTAAHLLGYVKAPGTGETGMEESFDNILRGVTGLQFRICDHVHEPTRPWMAGQTDVLAEKGNDIYTTLDIPLQLLGEKLMKGKRGSIVAIDPETGGILAMVSSPGYSPAELALHRNTLYPALAQHKDKPFMNRAIASYNAPGSVFKVVQALIGLQSGVIDPQDKFTCKGGYTLCGLPARPKCHVTGVHKPNLVQALTISCNGYFADMFRKTVGLIPKSGLADWAASVRRFGFGARTGIELPGEKAGIVPDTALYNRKYPRGWNGCTILSNAIGQGEVGTTVLQLANAMSIIAGKGWFYTPHLTDSISGIKNSSYQATHLKTQAFDLADSLWNLVHQGMYDAVHSKTGTAYSARVPGLDICGKTGTVENGNGQKDHSVFAAFAPRYRPRIAIVCMIENGGFGAEVAAPVVSRMIREYLAGSR</sequence>
<evidence type="ECO:0000256" key="5">
    <source>
        <dbReference type="ARBA" id="ARBA00022692"/>
    </source>
</evidence>
<keyword evidence="3" id="KW-1003">Cell membrane</keyword>
<reference evidence="13" key="1">
    <citation type="journal article" date="2014" name="Int. J. Syst. Evol. Microbiol.">
        <title>Complete genome sequence of Corynebacterium casei LMG S-19264T (=DSM 44701T), isolated from a smear-ripened cheese.</title>
        <authorList>
            <consortium name="US DOE Joint Genome Institute (JGI-PGF)"/>
            <person name="Walter F."/>
            <person name="Albersmeier A."/>
            <person name="Kalinowski J."/>
            <person name="Ruckert C."/>
        </authorList>
    </citation>
    <scope>NUCLEOTIDE SEQUENCE</scope>
    <source>
        <strain evidence="13">CGMCC 1.15290</strain>
    </source>
</reference>
<evidence type="ECO:0000256" key="1">
    <source>
        <dbReference type="ARBA" id="ARBA00004167"/>
    </source>
</evidence>
<keyword evidence="4" id="KW-0645">Protease</keyword>
<protein>
    <submittedName>
        <fullName evidence="13">Penicillin-binding protein 2</fullName>
    </submittedName>
</protein>
<keyword evidence="10" id="KW-0961">Cell wall biogenesis/degradation</keyword>
<dbReference type="GO" id="GO:0009252">
    <property type="term" value="P:peptidoglycan biosynthetic process"/>
    <property type="evidence" value="ECO:0007669"/>
    <property type="project" value="UniProtKB-KW"/>
</dbReference>
<dbReference type="Pfam" id="PF00905">
    <property type="entry name" value="Transpeptidase"/>
    <property type="match status" value="1"/>
</dbReference>
<dbReference type="Proteomes" id="UP000627292">
    <property type="component" value="Unassembled WGS sequence"/>
</dbReference>
<dbReference type="SUPFAM" id="SSF56519">
    <property type="entry name" value="Penicillin binding protein dimerisation domain"/>
    <property type="match status" value="1"/>
</dbReference>
<dbReference type="InterPro" id="IPR050515">
    <property type="entry name" value="Beta-lactam/transpept"/>
</dbReference>
<keyword evidence="5" id="KW-0812">Transmembrane</keyword>
<evidence type="ECO:0000256" key="6">
    <source>
        <dbReference type="ARBA" id="ARBA00022960"/>
    </source>
</evidence>
<feature type="domain" description="Penicillin-binding protein transpeptidase" evidence="11">
    <location>
        <begin position="253"/>
        <end position="580"/>
    </location>
</feature>
<evidence type="ECO:0000313" key="14">
    <source>
        <dbReference type="Proteomes" id="UP000627292"/>
    </source>
</evidence>
<dbReference type="InterPro" id="IPR005311">
    <property type="entry name" value="PBP_dimer"/>
</dbReference>
<evidence type="ECO:0000259" key="12">
    <source>
        <dbReference type="Pfam" id="PF03717"/>
    </source>
</evidence>
<dbReference type="AlphaFoldDB" id="A0A917IZ40"/>
<evidence type="ECO:0000313" key="13">
    <source>
        <dbReference type="EMBL" id="GGH70340.1"/>
    </source>
</evidence>
<evidence type="ECO:0000256" key="7">
    <source>
        <dbReference type="ARBA" id="ARBA00022984"/>
    </source>
</evidence>
<dbReference type="Gene3D" id="3.90.1310.10">
    <property type="entry name" value="Penicillin-binding protein 2a (Domain 2)"/>
    <property type="match status" value="1"/>
</dbReference>
<dbReference type="EMBL" id="BMIB01000003">
    <property type="protein sequence ID" value="GGH70340.1"/>
    <property type="molecule type" value="Genomic_DNA"/>
</dbReference>
<accession>A0A917IZ40</accession>
<evidence type="ECO:0000256" key="3">
    <source>
        <dbReference type="ARBA" id="ARBA00022475"/>
    </source>
</evidence>
<keyword evidence="8" id="KW-1133">Transmembrane helix</keyword>
<dbReference type="Gene3D" id="3.40.710.10">
    <property type="entry name" value="DD-peptidase/beta-lactamase superfamily"/>
    <property type="match status" value="1"/>
</dbReference>
<reference evidence="13" key="2">
    <citation type="submission" date="2020-09" db="EMBL/GenBank/DDBJ databases">
        <authorList>
            <person name="Sun Q."/>
            <person name="Zhou Y."/>
        </authorList>
    </citation>
    <scope>NUCLEOTIDE SEQUENCE</scope>
    <source>
        <strain evidence="13">CGMCC 1.15290</strain>
    </source>
</reference>
<keyword evidence="4" id="KW-0121">Carboxypeptidase</keyword>
<evidence type="ECO:0000256" key="8">
    <source>
        <dbReference type="ARBA" id="ARBA00022989"/>
    </source>
</evidence>
<keyword evidence="4" id="KW-0378">Hydrolase</keyword>
<dbReference type="GO" id="GO:0008658">
    <property type="term" value="F:penicillin binding"/>
    <property type="evidence" value="ECO:0007669"/>
    <property type="project" value="InterPro"/>
</dbReference>
<evidence type="ECO:0000256" key="2">
    <source>
        <dbReference type="ARBA" id="ARBA00004236"/>
    </source>
</evidence>
<gene>
    <name evidence="13" type="primary">pbpA</name>
    <name evidence="13" type="ORF">GCM10011379_28520</name>
</gene>
<evidence type="ECO:0000259" key="11">
    <source>
        <dbReference type="Pfam" id="PF00905"/>
    </source>
</evidence>
<keyword evidence="6" id="KW-0133">Cell shape</keyword>
<dbReference type="PANTHER" id="PTHR30627">
    <property type="entry name" value="PEPTIDOGLYCAN D,D-TRANSPEPTIDASE"/>
    <property type="match status" value="1"/>
</dbReference>
<keyword evidence="14" id="KW-1185">Reference proteome</keyword>
<keyword evidence="7" id="KW-0573">Peptidoglycan synthesis</keyword>
<keyword evidence="9" id="KW-0472">Membrane</keyword>
<dbReference type="InterPro" id="IPR012338">
    <property type="entry name" value="Beta-lactam/transpept-like"/>
</dbReference>
<dbReference type="InterPro" id="IPR001460">
    <property type="entry name" value="PCN-bd_Tpept"/>
</dbReference>
<comment type="caution">
    <text evidence="13">The sequence shown here is derived from an EMBL/GenBank/DDBJ whole genome shotgun (WGS) entry which is preliminary data.</text>
</comment>
<dbReference type="SUPFAM" id="SSF56601">
    <property type="entry name" value="beta-lactamase/transpeptidase-like"/>
    <property type="match status" value="1"/>
</dbReference>
<proteinExistence type="predicted"/>
<evidence type="ECO:0000256" key="4">
    <source>
        <dbReference type="ARBA" id="ARBA00022645"/>
    </source>
</evidence>
<evidence type="ECO:0000256" key="9">
    <source>
        <dbReference type="ARBA" id="ARBA00023136"/>
    </source>
</evidence>
<dbReference type="PANTHER" id="PTHR30627:SF2">
    <property type="entry name" value="PEPTIDOGLYCAN D,D-TRANSPEPTIDASE MRDA"/>
    <property type="match status" value="1"/>
</dbReference>
<organism evidence="13 14">
    <name type="scientific">Filimonas zeae</name>
    <dbReference type="NCBI Taxonomy" id="1737353"/>
    <lineage>
        <taxon>Bacteria</taxon>
        <taxon>Pseudomonadati</taxon>
        <taxon>Bacteroidota</taxon>
        <taxon>Chitinophagia</taxon>
        <taxon>Chitinophagales</taxon>
        <taxon>Chitinophagaceae</taxon>
        <taxon>Filimonas</taxon>
    </lineage>
</organism>
<comment type="subcellular location">
    <subcellularLocation>
        <location evidence="2">Cell membrane</location>
    </subcellularLocation>
    <subcellularLocation>
        <location evidence="1">Membrane</location>
        <topology evidence="1">Single-pass membrane protein</topology>
    </subcellularLocation>
</comment>
<dbReference type="GO" id="GO:0071972">
    <property type="term" value="F:peptidoglycan L,D-transpeptidase activity"/>
    <property type="evidence" value="ECO:0007669"/>
    <property type="project" value="TreeGrafter"/>
</dbReference>
<dbReference type="GO" id="GO:0071555">
    <property type="term" value="P:cell wall organization"/>
    <property type="evidence" value="ECO:0007669"/>
    <property type="project" value="UniProtKB-KW"/>
</dbReference>
<dbReference type="InterPro" id="IPR036138">
    <property type="entry name" value="PBP_dimer_sf"/>
</dbReference>